<sequence length="97" mass="10993">MLIPKKLAYEELFRLRTHSKPRGQRFEIIRLQNYTGLVAEVLSKTNQKIFRHATAGFSLGGRVNSQITAGGRDGFDIGLRILRILNAYARVPPRLTV</sequence>
<dbReference type="AlphaFoldDB" id="A0AAV4MIU5"/>
<accession>A0AAV4MIU5</accession>
<evidence type="ECO:0000313" key="1">
    <source>
        <dbReference type="EMBL" id="GIX72316.1"/>
    </source>
</evidence>
<keyword evidence="2" id="KW-1185">Reference proteome</keyword>
<dbReference type="EMBL" id="BPLR01002301">
    <property type="protein sequence ID" value="GIX72316.1"/>
    <property type="molecule type" value="Genomic_DNA"/>
</dbReference>
<proteinExistence type="predicted"/>
<dbReference type="Proteomes" id="UP001054945">
    <property type="component" value="Unassembled WGS sequence"/>
</dbReference>
<comment type="caution">
    <text evidence="1">The sequence shown here is derived from an EMBL/GenBank/DDBJ whole genome shotgun (WGS) entry which is preliminary data.</text>
</comment>
<protein>
    <submittedName>
        <fullName evidence="1">Uncharacterized protein</fullName>
    </submittedName>
</protein>
<evidence type="ECO:0000313" key="2">
    <source>
        <dbReference type="Proteomes" id="UP001054945"/>
    </source>
</evidence>
<name>A0AAV4MIU5_CAEEX</name>
<reference evidence="1 2" key="1">
    <citation type="submission" date="2021-06" db="EMBL/GenBank/DDBJ databases">
        <title>Caerostris extrusa draft genome.</title>
        <authorList>
            <person name="Kono N."/>
            <person name="Arakawa K."/>
        </authorList>
    </citation>
    <scope>NUCLEOTIDE SEQUENCE [LARGE SCALE GENOMIC DNA]</scope>
</reference>
<gene>
    <name evidence="1" type="ORF">CEXT_744601</name>
</gene>
<organism evidence="1 2">
    <name type="scientific">Caerostris extrusa</name>
    <name type="common">Bark spider</name>
    <name type="synonym">Caerostris bankana</name>
    <dbReference type="NCBI Taxonomy" id="172846"/>
    <lineage>
        <taxon>Eukaryota</taxon>
        <taxon>Metazoa</taxon>
        <taxon>Ecdysozoa</taxon>
        <taxon>Arthropoda</taxon>
        <taxon>Chelicerata</taxon>
        <taxon>Arachnida</taxon>
        <taxon>Araneae</taxon>
        <taxon>Araneomorphae</taxon>
        <taxon>Entelegynae</taxon>
        <taxon>Araneoidea</taxon>
        <taxon>Araneidae</taxon>
        <taxon>Caerostris</taxon>
    </lineage>
</organism>